<protein>
    <submittedName>
        <fullName evidence="1">Uncharacterized protein</fullName>
    </submittedName>
</protein>
<evidence type="ECO:0000313" key="2">
    <source>
        <dbReference type="Proteomes" id="UP001322481"/>
    </source>
</evidence>
<accession>A0ABZ0VMP3</accession>
<dbReference type="Proteomes" id="UP001322481">
    <property type="component" value="Chromosome"/>
</dbReference>
<reference evidence="1 2" key="1">
    <citation type="submission" date="2023-11" db="EMBL/GenBank/DDBJ databases">
        <authorList>
            <person name="Panchal A.K."/>
            <person name="Meaney J.S."/>
            <person name="Karas B.J."/>
            <person name="diCenzo G.C."/>
        </authorList>
    </citation>
    <scope>NUCLEOTIDE SEQUENCE [LARGE SCALE GENOMIC DNA]</scope>
    <source>
        <strain evidence="1 2">NZP2235</strain>
    </source>
</reference>
<organism evidence="1 2">
    <name type="scientific">Mesorhizobium huakuii</name>
    <dbReference type="NCBI Taxonomy" id="28104"/>
    <lineage>
        <taxon>Bacteria</taxon>
        <taxon>Pseudomonadati</taxon>
        <taxon>Pseudomonadota</taxon>
        <taxon>Alphaproteobacteria</taxon>
        <taxon>Hyphomicrobiales</taxon>
        <taxon>Phyllobacteriaceae</taxon>
        <taxon>Mesorhizobium</taxon>
    </lineage>
</organism>
<proteinExistence type="predicted"/>
<dbReference type="EMBL" id="CP139858">
    <property type="protein sequence ID" value="WQB98528.1"/>
    <property type="molecule type" value="Genomic_DNA"/>
</dbReference>
<sequence length="53" mass="6019">MEIGIDKFRRNFSGMPRVERRSAVDIQNAFRAAKVVMAVSDTGSVHSHWRETA</sequence>
<evidence type="ECO:0000313" key="1">
    <source>
        <dbReference type="EMBL" id="WQB98528.1"/>
    </source>
</evidence>
<gene>
    <name evidence="1" type="ORF">U0R22_002683</name>
</gene>
<dbReference type="RefSeq" id="WP_224692135.1">
    <property type="nucleotide sequence ID" value="NZ_CP139858.1"/>
</dbReference>
<name>A0ABZ0VMP3_9HYPH</name>
<keyword evidence="2" id="KW-1185">Reference proteome</keyword>